<proteinExistence type="predicted"/>
<dbReference type="AlphaFoldDB" id="A0A6N2V542"/>
<sequence>MGCPFSWKGYVGMWFATLVGCRIDIIKAQATEKRGNDMLHTLEKGEYPKGHRYWSNATGDLNAALEDLPVQLRRVLDELWSDGYGVECYLVEWNGRYCVQLSAMYDGSYAADLGIGYPELVELARRRAEELGAERQDLHVVFAEDVDQWKANDPFTEIWVVMPWDVDADAFHEVADWFNSRCYFNE</sequence>
<gene>
    <name evidence="1" type="ORF">CNLFYP112_02400</name>
</gene>
<name>A0A6N2V542_9FIRM</name>
<evidence type="ECO:0000313" key="1">
    <source>
        <dbReference type="EMBL" id="VYT23501.1"/>
    </source>
</evidence>
<reference evidence="1" key="1">
    <citation type="submission" date="2019-11" db="EMBL/GenBank/DDBJ databases">
        <authorList>
            <person name="Feng L."/>
        </authorList>
    </citation>
    <scope>NUCLEOTIDE SEQUENCE</scope>
    <source>
        <strain evidence="1">CnexileLFYP112</strain>
    </source>
</reference>
<protein>
    <submittedName>
        <fullName evidence="1">Uncharacterized protein</fullName>
    </submittedName>
</protein>
<dbReference type="EMBL" id="CACRTG010000021">
    <property type="protein sequence ID" value="VYT23501.1"/>
    <property type="molecule type" value="Genomic_DNA"/>
</dbReference>
<organism evidence="1">
    <name type="scientific">[Clostridium] nexile</name>
    <dbReference type="NCBI Taxonomy" id="29361"/>
    <lineage>
        <taxon>Bacteria</taxon>
        <taxon>Bacillati</taxon>
        <taxon>Bacillota</taxon>
        <taxon>Clostridia</taxon>
        <taxon>Lachnospirales</taxon>
        <taxon>Lachnospiraceae</taxon>
        <taxon>Tyzzerella</taxon>
    </lineage>
</organism>
<accession>A0A6N2V542</accession>